<evidence type="ECO:0000256" key="11">
    <source>
        <dbReference type="ARBA" id="ARBA00038854"/>
    </source>
</evidence>
<evidence type="ECO:0000256" key="3">
    <source>
        <dbReference type="ARBA" id="ARBA00022676"/>
    </source>
</evidence>
<keyword evidence="4" id="KW-0808">Transferase</keyword>
<evidence type="ECO:0000256" key="12">
    <source>
        <dbReference type="ARBA" id="ARBA00049181"/>
    </source>
</evidence>
<organism evidence="14 15">
    <name type="scientific">Trichuris suis</name>
    <name type="common">pig whipworm</name>
    <dbReference type="NCBI Taxonomy" id="68888"/>
    <lineage>
        <taxon>Eukaryota</taxon>
        <taxon>Metazoa</taxon>
        <taxon>Ecdysozoa</taxon>
        <taxon>Nematoda</taxon>
        <taxon>Enoplea</taxon>
        <taxon>Dorylaimia</taxon>
        <taxon>Trichinellida</taxon>
        <taxon>Trichuridae</taxon>
        <taxon>Trichuris</taxon>
    </lineage>
</organism>
<dbReference type="GO" id="GO:0140563">
    <property type="term" value="F:UDP-D-xylose:beta-D-glucoside alpha-1,3-D-xylosyltransferase activity"/>
    <property type="evidence" value="ECO:0007669"/>
    <property type="project" value="UniProtKB-EC"/>
</dbReference>
<comment type="function">
    <text evidence="10">Glycosyltransferase which elongates the O-linked glucose attached to EGF-like repeats in the extracellular domain of Notch proteins by catalyzing the addition of xylose.</text>
</comment>
<reference evidence="14 15" key="1">
    <citation type="journal article" date="2014" name="Nat. Genet.">
        <title>Genome and transcriptome of the porcine whipworm Trichuris suis.</title>
        <authorList>
            <person name="Jex A.R."/>
            <person name="Nejsum P."/>
            <person name="Schwarz E.M."/>
            <person name="Hu L."/>
            <person name="Young N.D."/>
            <person name="Hall R.S."/>
            <person name="Korhonen P.K."/>
            <person name="Liao S."/>
            <person name="Thamsborg S."/>
            <person name="Xia J."/>
            <person name="Xu P."/>
            <person name="Wang S."/>
            <person name="Scheerlinck J.P."/>
            <person name="Hofmann A."/>
            <person name="Sternberg P.W."/>
            <person name="Wang J."/>
            <person name="Gasser R.B."/>
        </authorList>
    </citation>
    <scope>NUCLEOTIDE SEQUENCE [LARGE SCALE GENOMIC DNA]</scope>
    <source>
        <strain evidence="14">DCEP-RM93M</strain>
    </source>
</reference>
<dbReference type="InterPro" id="IPR002495">
    <property type="entry name" value="Glyco_trans_8"/>
</dbReference>
<accession>A0A085M7W8</accession>
<gene>
    <name evidence="14" type="ORF">M513_05795</name>
</gene>
<dbReference type="PANTHER" id="PTHR46012:SF2">
    <property type="entry name" value="IP22168P"/>
    <property type="match status" value="1"/>
</dbReference>
<dbReference type="InterPro" id="IPR051993">
    <property type="entry name" value="Glycosyltransferase_8"/>
</dbReference>
<dbReference type="Proteomes" id="UP000030764">
    <property type="component" value="Unassembled WGS sequence"/>
</dbReference>
<keyword evidence="8" id="KW-0472">Membrane</keyword>
<proteinExistence type="inferred from homology"/>
<keyword evidence="3" id="KW-0328">Glycosyltransferase</keyword>
<dbReference type="Pfam" id="PF01501">
    <property type="entry name" value="Glyco_transf_8"/>
    <property type="match status" value="1"/>
</dbReference>
<keyword evidence="15" id="KW-1185">Reference proteome</keyword>
<sequence length="1047" mass="118229">MGNQGSVMSDGRNLGIVSNLSYDRETFFKISEHPVCDVYPAFLSPEYFADFAGSDGSTRLWCPDRWIQSVWNAEEDKKTRACGSKNKGPKPSSVSITDDSDRREPVDRLKSESDDTVVLSPQRRSFGAGCQAALNKSNKTGSKDVEGRHVNNSKPRSSRSHRGESRRGHTFNGKGAKEVGSKYRSNAWRSERKSCLSSSKENLPEWVTEGPKNMYETVELRGFDDDVQLENVEHSMKTSASFSALNGELDKDYEVEKTDEDFHAETDAILNKFLGLTTNGYKSRFREFFEQRVSLPEDSCVDPRKASVNKNISTVEGTSVCTLPHAQRTEIEAEKPADNVRMFSPDQPSDDVPQCETSVSRTASLPGAIHLEDIEASALHHSGSTQSVQTNFILQELFDAAKSNMQNQDFSDLPKAEQVQPNVVKHGSQDHTSGDAMATISSWTVDPRESTLDRETLAGFPIPSMFPENAQFARRQLWKSLPLQSDFCQGGAEWPYLQPPVGRSSHRLPHRRNIPLNVINAMIELKDTPKMNTMKDYMSNIGFKEVFFPSGVQTRFRSVNEICNDSLPGRFSSSMTPTSVLRQMYQEKTLHNQNEAVGKQSVESCSADGLTNAHTPSVIRPAGWGCQNAQMSLQEAVKLSHQRTEQDSWRTAGQQPTSYSVRRPRNIPPQYRPLGVPVLRAQSKPPQVQKTSSHKGTVLVRNNLPTFDVGLSQYRTMFMQPQIAQQYRFPQYFPGYLPPFPSTNFGSVGRNMRNPSGVLSPASIPSDAKAVTLEELERHVKIAGPSAPAILIACITPCLTGSTASYDCPFGKIQLDKTFNQHNYKCFDETVHLAVVVCKERYDEALTMIKSAIMFGVSPMQLHIFTDETRKEYIRNEHQENKCMLQVEGYIRASAWRQLKMNIYRIQYPKGQEKLWAELFKPCSSQRLFIPDILTNVDAVLYVDIDVIFLRPIEDIWQLFKRFTAKQMIGVAPESEEKATNWYAKFAMHPFLKPYGLNTGVMLMNLTRMRAFSWSSHMYPLLEKYKYNITWGDQDLINILFSENEVD</sequence>
<comment type="subcellular location">
    <subcellularLocation>
        <location evidence="1">Membrane</location>
        <topology evidence="1">Single-pass type II membrane protein</topology>
    </subcellularLocation>
</comment>
<evidence type="ECO:0000313" key="15">
    <source>
        <dbReference type="Proteomes" id="UP000030764"/>
    </source>
</evidence>
<feature type="compositionally biased region" description="Polar residues" evidence="13">
    <location>
        <begin position="649"/>
        <end position="660"/>
    </location>
</feature>
<dbReference type="InterPro" id="IPR029044">
    <property type="entry name" value="Nucleotide-diphossugar_trans"/>
</dbReference>
<feature type="region of interest" description="Disordered" evidence="13">
    <location>
        <begin position="333"/>
        <end position="355"/>
    </location>
</feature>
<evidence type="ECO:0000256" key="5">
    <source>
        <dbReference type="ARBA" id="ARBA00022692"/>
    </source>
</evidence>
<dbReference type="Gene3D" id="3.90.550.10">
    <property type="entry name" value="Spore Coat Polysaccharide Biosynthesis Protein SpsA, Chain A"/>
    <property type="match status" value="1"/>
</dbReference>
<feature type="region of interest" description="Disordered" evidence="13">
    <location>
        <begin position="642"/>
        <end position="672"/>
    </location>
</feature>
<evidence type="ECO:0000256" key="13">
    <source>
        <dbReference type="SAM" id="MobiDB-lite"/>
    </source>
</evidence>
<comment type="catalytic activity">
    <reaction evidence="12">
        <text>3-O-(beta-D-glucosyl)-L-seryl-[EGF-like domain protein] + UDP-alpha-D-xylose = 3-O-[alpha-D-xylosyl-(1-&gt;3)-beta-D-glucosyl]-L-seryl-[EGF-like domain protein] + UDP + H(+)</text>
        <dbReference type="Rhea" id="RHEA:56064"/>
        <dbReference type="Rhea" id="RHEA-COMP:14610"/>
        <dbReference type="Rhea" id="RHEA-COMP:14611"/>
        <dbReference type="ChEBI" id="CHEBI:15378"/>
        <dbReference type="ChEBI" id="CHEBI:57632"/>
        <dbReference type="ChEBI" id="CHEBI:58223"/>
        <dbReference type="ChEBI" id="CHEBI:140575"/>
        <dbReference type="ChEBI" id="CHEBI:140576"/>
        <dbReference type="EC" id="2.4.2.42"/>
    </reaction>
</comment>
<keyword evidence="9" id="KW-0325">Glycoprotein</keyword>
<evidence type="ECO:0000256" key="4">
    <source>
        <dbReference type="ARBA" id="ARBA00022679"/>
    </source>
</evidence>
<dbReference type="EMBL" id="KL363218">
    <property type="protein sequence ID" value="KFD53314.1"/>
    <property type="molecule type" value="Genomic_DNA"/>
</dbReference>
<evidence type="ECO:0000256" key="6">
    <source>
        <dbReference type="ARBA" id="ARBA00022968"/>
    </source>
</evidence>
<dbReference type="InterPro" id="IPR018862">
    <property type="entry name" value="eIF4E-T"/>
</dbReference>
<keyword evidence="5" id="KW-0812">Transmembrane</keyword>
<dbReference type="GO" id="GO:0016020">
    <property type="term" value="C:membrane"/>
    <property type="evidence" value="ECO:0007669"/>
    <property type="project" value="UniProtKB-SubCell"/>
</dbReference>
<evidence type="ECO:0000256" key="10">
    <source>
        <dbReference type="ARBA" id="ARBA00037301"/>
    </source>
</evidence>
<name>A0A085M7W8_9BILA</name>
<evidence type="ECO:0000256" key="2">
    <source>
        <dbReference type="ARBA" id="ARBA00006351"/>
    </source>
</evidence>
<feature type="compositionally biased region" description="Basic and acidic residues" evidence="13">
    <location>
        <begin position="99"/>
        <end position="113"/>
    </location>
</feature>
<protein>
    <recommendedName>
        <fullName evidence="11">UDP-D-xylose:beta-D-glucoside alpha-1,3-D-xylosyltransferase</fullName>
        <ecNumber evidence="11">2.4.2.42</ecNumber>
    </recommendedName>
</protein>
<dbReference type="AlphaFoldDB" id="A0A085M7W8"/>
<keyword evidence="7" id="KW-1133">Transmembrane helix</keyword>
<evidence type="ECO:0000256" key="9">
    <source>
        <dbReference type="ARBA" id="ARBA00023180"/>
    </source>
</evidence>
<evidence type="ECO:0000256" key="1">
    <source>
        <dbReference type="ARBA" id="ARBA00004606"/>
    </source>
</evidence>
<feature type="region of interest" description="Disordered" evidence="13">
    <location>
        <begin position="77"/>
        <end position="185"/>
    </location>
</feature>
<dbReference type="PANTHER" id="PTHR46012">
    <property type="entry name" value="IP22168P"/>
    <property type="match status" value="1"/>
</dbReference>
<keyword evidence="6" id="KW-0735">Signal-anchor</keyword>
<dbReference type="GO" id="GO:0016266">
    <property type="term" value="P:protein O-linked glycosylation via N-acetyl-galactosamine"/>
    <property type="evidence" value="ECO:0007669"/>
    <property type="project" value="TreeGrafter"/>
</dbReference>
<dbReference type="Pfam" id="PF10477">
    <property type="entry name" value="EIF4E-T"/>
    <property type="match status" value="2"/>
</dbReference>
<comment type="similarity">
    <text evidence="2">Belongs to the glycosyltransferase 8 family.</text>
</comment>
<evidence type="ECO:0000256" key="7">
    <source>
        <dbReference type="ARBA" id="ARBA00022989"/>
    </source>
</evidence>
<evidence type="ECO:0000313" key="14">
    <source>
        <dbReference type="EMBL" id="KFD53314.1"/>
    </source>
</evidence>
<dbReference type="SUPFAM" id="SSF53448">
    <property type="entry name" value="Nucleotide-diphospho-sugar transferases"/>
    <property type="match status" value="1"/>
</dbReference>
<evidence type="ECO:0000256" key="8">
    <source>
        <dbReference type="ARBA" id="ARBA00023136"/>
    </source>
</evidence>
<dbReference type="EC" id="2.4.2.42" evidence="11"/>